<comment type="caution">
    <text evidence="2">The sequence shown here is derived from an EMBL/GenBank/DDBJ whole genome shotgun (WGS) entry which is preliminary data.</text>
</comment>
<dbReference type="Proteomes" id="UP001152747">
    <property type="component" value="Unassembled WGS sequence"/>
</dbReference>
<dbReference type="EMBL" id="CANHGI010000006">
    <property type="protein sequence ID" value="CAI5453959.1"/>
    <property type="molecule type" value="Genomic_DNA"/>
</dbReference>
<dbReference type="AlphaFoldDB" id="A0A9P1J1F3"/>
<accession>A0A9P1J1F3</accession>
<proteinExistence type="predicted"/>
<evidence type="ECO:0000313" key="3">
    <source>
        <dbReference type="Proteomes" id="UP001152747"/>
    </source>
</evidence>
<name>A0A9P1J1F3_9PELO</name>
<dbReference type="OrthoDB" id="5823853at2759"/>
<feature type="transmembrane region" description="Helical" evidence="1">
    <location>
        <begin position="7"/>
        <end position="29"/>
    </location>
</feature>
<keyword evidence="1" id="KW-0472">Membrane</keyword>
<protein>
    <submittedName>
        <fullName evidence="2">Uncharacterized protein</fullName>
    </submittedName>
</protein>
<keyword evidence="1" id="KW-0812">Transmembrane</keyword>
<feature type="transmembrane region" description="Helical" evidence="1">
    <location>
        <begin position="68"/>
        <end position="90"/>
    </location>
</feature>
<feature type="transmembrane region" description="Helical" evidence="1">
    <location>
        <begin position="155"/>
        <end position="177"/>
    </location>
</feature>
<keyword evidence="3" id="KW-1185">Reference proteome</keyword>
<evidence type="ECO:0000256" key="1">
    <source>
        <dbReference type="SAM" id="Phobius"/>
    </source>
</evidence>
<gene>
    <name evidence="2" type="ORF">CAMP_LOCUS16596</name>
</gene>
<reference evidence="2" key="1">
    <citation type="submission" date="2022-11" db="EMBL/GenBank/DDBJ databases">
        <authorList>
            <person name="Kikuchi T."/>
        </authorList>
    </citation>
    <scope>NUCLEOTIDE SEQUENCE</scope>
    <source>
        <strain evidence="2">PS1010</strain>
    </source>
</reference>
<organism evidence="2 3">
    <name type="scientific">Caenorhabditis angaria</name>
    <dbReference type="NCBI Taxonomy" id="860376"/>
    <lineage>
        <taxon>Eukaryota</taxon>
        <taxon>Metazoa</taxon>
        <taxon>Ecdysozoa</taxon>
        <taxon>Nematoda</taxon>
        <taxon>Chromadorea</taxon>
        <taxon>Rhabditida</taxon>
        <taxon>Rhabditina</taxon>
        <taxon>Rhabditomorpha</taxon>
        <taxon>Rhabditoidea</taxon>
        <taxon>Rhabditidae</taxon>
        <taxon>Peloderinae</taxon>
        <taxon>Caenorhabditis</taxon>
    </lineage>
</organism>
<sequence length="206" mass="23315">MSFRAPIIFIILVVEVLILIAVLFDLFSYDWNITPQGGKPTHEGIANCLIPWNFRQCSTFWSFVTWKMGTSIISLLIAAISILISIGITLRLTKTSNLLLTAILILFGWTTFISTTISLVSRFNYYPNTFGNCSALFDRPHKVDVLFINQSWKSYISVTSVLLSFMFSQFALLLGYFKKPSATFNVKASMESLPMPKITVKHTDNF</sequence>
<feature type="transmembrane region" description="Helical" evidence="1">
    <location>
        <begin position="97"/>
        <end position="120"/>
    </location>
</feature>
<evidence type="ECO:0000313" key="2">
    <source>
        <dbReference type="EMBL" id="CAI5453959.1"/>
    </source>
</evidence>
<keyword evidence="1" id="KW-1133">Transmembrane helix</keyword>